<protein>
    <submittedName>
        <fullName evidence="2">Iron-sulfur cluster insertion apoprotein ErpA</fullName>
    </submittedName>
</protein>
<dbReference type="Proteomes" id="UP000295399">
    <property type="component" value="Unassembled WGS sequence"/>
</dbReference>
<sequence>MADAPPPVVLTERAADRLKTLIAREGNDNLKFRVSVSGGGCSGFSYGFDFAETGEPGDLETEQHGVKVLIDGMAMMYVLGAEIDYKESLVGAAFSVSNPNASSHCGCGSSFSI</sequence>
<dbReference type="PROSITE" id="PS01152">
    <property type="entry name" value="HESB"/>
    <property type="match status" value="1"/>
</dbReference>
<keyword evidence="3" id="KW-1185">Reference proteome</keyword>
<evidence type="ECO:0000259" key="1">
    <source>
        <dbReference type="Pfam" id="PF01521"/>
    </source>
</evidence>
<gene>
    <name evidence="2" type="ORF">EV659_101417</name>
</gene>
<dbReference type="EMBL" id="SLXO01000001">
    <property type="protein sequence ID" value="TCP38513.1"/>
    <property type="molecule type" value="Genomic_DNA"/>
</dbReference>
<dbReference type="GO" id="GO:0051537">
    <property type="term" value="F:2 iron, 2 sulfur cluster binding"/>
    <property type="evidence" value="ECO:0007669"/>
    <property type="project" value="TreeGrafter"/>
</dbReference>
<dbReference type="GO" id="GO:0016226">
    <property type="term" value="P:iron-sulfur cluster assembly"/>
    <property type="evidence" value="ECO:0007669"/>
    <property type="project" value="InterPro"/>
</dbReference>
<dbReference type="GO" id="GO:0051539">
    <property type="term" value="F:4 iron, 4 sulfur cluster binding"/>
    <property type="evidence" value="ECO:0007669"/>
    <property type="project" value="TreeGrafter"/>
</dbReference>
<dbReference type="InterPro" id="IPR035903">
    <property type="entry name" value="HesB-like_dom_sf"/>
</dbReference>
<dbReference type="NCBIfam" id="TIGR00049">
    <property type="entry name" value="iron-sulfur cluster assembly accessory protein"/>
    <property type="match status" value="1"/>
</dbReference>
<dbReference type="Pfam" id="PF01521">
    <property type="entry name" value="Fe-S_biosyn"/>
    <property type="match status" value="1"/>
</dbReference>
<evidence type="ECO:0000313" key="3">
    <source>
        <dbReference type="Proteomes" id="UP000295399"/>
    </source>
</evidence>
<dbReference type="GO" id="GO:0005506">
    <property type="term" value="F:iron ion binding"/>
    <property type="evidence" value="ECO:0007669"/>
    <property type="project" value="TreeGrafter"/>
</dbReference>
<dbReference type="AlphaFoldDB" id="A0A4R2PRK0"/>
<dbReference type="PANTHER" id="PTHR43011">
    <property type="entry name" value="IRON-SULFUR CLUSTER ASSEMBLY 2 HOMOLOG, MITOCHONDRIAL"/>
    <property type="match status" value="1"/>
</dbReference>
<accession>A0A4R2PRK0</accession>
<dbReference type="InterPro" id="IPR000361">
    <property type="entry name" value="ATAP_core_dom"/>
</dbReference>
<dbReference type="SUPFAM" id="SSF89360">
    <property type="entry name" value="HesB-like domain"/>
    <property type="match status" value="1"/>
</dbReference>
<dbReference type="InterPro" id="IPR016092">
    <property type="entry name" value="ATAP"/>
</dbReference>
<evidence type="ECO:0000313" key="2">
    <source>
        <dbReference type="EMBL" id="TCP38513.1"/>
    </source>
</evidence>
<dbReference type="RefSeq" id="WP_132706990.1">
    <property type="nucleotide sequence ID" value="NZ_JACIGF010000001.1"/>
</dbReference>
<name>A0A4R2PRK0_RHOSA</name>
<feature type="domain" description="Core" evidence="1">
    <location>
        <begin position="10"/>
        <end position="108"/>
    </location>
</feature>
<dbReference type="InterPro" id="IPR017870">
    <property type="entry name" value="FeS_cluster_insertion_CS"/>
</dbReference>
<dbReference type="PANTHER" id="PTHR43011:SF1">
    <property type="entry name" value="IRON-SULFUR CLUSTER ASSEMBLY 2 HOMOLOG, MITOCHONDRIAL"/>
    <property type="match status" value="1"/>
</dbReference>
<dbReference type="NCBIfam" id="NF010147">
    <property type="entry name" value="PRK13623.1"/>
    <property type="match status" value="1"/>
</dbReference>
<dbReference type="Gene3D" id="2.60.300.12">
    <property type="entry name" value="HesB-like domain"/>
    <property type="match status" value="1"/>
</dbReference>
<dbReference type="InParanoid" id="A0A4R2PRK0"/>
<dbReference type="OrthoDB" id="9801228at2"/>
<dbReference type="FunCoup" id="A0A4R2PRK0">
    <property type="interactions" value="454"/>
</dbReference>
<comment type="caution">
    <text evidence="2">The sequence shown here is derived from an EMBL/GenBank/DDBJ whole genome shotgun (WGS) entry which is preliminary data.</text>
</comment>
<reference evidence="2 3" key="1">
    <citation type="submission" date="2019-03" db="EMBL/GenBank/DDBJ databases">
        <title>Genomic Encyclopedia of Type Strains, Phase IV (KMG-IV): sequencing the most valuable type-strain genomes for metagenomic binning, comparative biology and taxonomic classification.</title>
        <authorList>
            <person name="Goeker M."/>
        </authorList>
    </citation>
    <scope>NUCLEOTIDE SEQUENCE [LARGE SCALE GENOMIC DNA]</scope>
    <source>
        <strain evidence="2 3">DSM 2132</strain>
    </source>
</reference>
<organism evidence="2 3">
    <name type="scientific">Rhodothalassium salexigens DSM 2132</name>
    <dbReference type="NCBI Taxonomy" id="1188247"/>
    <lineage>
        <taxon>Bacteria</taxon>
        <taxon>Pseudomonadati</taxon>
        <taxon>Pseudomonadota</taxon>
        <taxon>Alphaproteobacteria</taxon>
        <taxon>Rhodothalassiales</taxon>
        <taxon>Rhodothalassiaceae</taxon>
        <taxon>Rhodothalassium</taxon>
    </lineage>
</organism>
<proteinExistence type="predicted"/>